<dbReference type="InterPro" id="IPR011335">
    <property type="entry name" value="Restrct_endonuc-II-like"/>
</dbReference>
<accession>A0A1F5GDC4</accession>
<proteinExistence type="inferred from homology"/>
<dbReference type="SUPFAM" id="SSF52980">
    <property type="entry name" value="Restriction endonuclease-like"/>
    <property type="match status" value="1"/>
</dbReference>
<organism evidence="3 4">
    <name type="scientific">Candidatus Curtissbacteria bacterium RIFCSPHIGHO2_02_FULL_42_15</name>
    <dbReference type="NCBI Taxonomy" id="1797716"/>
    <lineage>
        <taxon>Bacteria</taxon>
        <taxon>Candidatus Curtissiibacteriota</taxon>
    </lineage>
</organism>
<comment type="caution">
    <text evidence="3">The sequence shown here is derived from an EMBL/GenBank/DDBJ whole genome shotgun (WGS) entry which is preliminary data.</text>
</comment>
<name>A0A1F5GDC4_9BACT</name>
<dbReference type="CDD" id="cd20736">
    <property type="entry name" value="PoNe_Nuclease"/>
    <property type="match status" value="1"/>
</dbReference>
<dbReference type="STRING" id="1797716.A3D07_04070"/>
<protein>
    <recommendedName>
        <fullName evidence="2">UPF0102 protein A3D07_04070</fullName>
    </recommendedName>
</protein>
<dbReference type="NCBIfam" id="NF009150">
    <property type="entry name" value="PRK12497.1-3"/>
    <property type="match status" value="1"/>
</dbReference>
<dbReference type="PANTHER" id="PTHR34039">
    <property type="entry name" value="UPF0102 PROTEIN YRAN"/>
    <property type="match status" value="1"/>
</dbReference>
<dbReference type="AlphaFoldDB" id="A0A1F5GDC4"/>
<dbReference type="GO" id="GO:0003676">
    <property type="term" value="F:nucleic acid binding"/>
    <property type="evidence" value="ECO:0007669"/>
    <property type="project" value="InterPro"/>
</dbReference>
<dbReference type="Gene3D" id="3.40.1350.10">
    <property type="match status" value="1"/>
</dbReference>
<gene>
    <name evidence="3" type="ORF">A3D07_04070</name>
</gene>
<dbReference type="Proteomes" id="UP000177124">
    <property type="component" value="Unassembled WGS sequence"/>
</dbReference>
<dbReference type="EMBL" id="MFBF01000060">
    <property type="protein sequence ID" value="OGD89872.1"/>
    <property type="molecule type" value="Genomic_DNA"/>
</dbReference>
<evidence type="ECO:0000313" key="4">
    <source>
        <dbReference type="Proteomes" id="UP000177124"/>
    </source>
</evidence>
<reference evidence="3 4" key="1">
    <citation type="journal article" date="2016" name="Nat. Commun.">
        <title>Thousands of microbial genomes shed light on interconnected biogeochemical processes in an aquifer system.</title>
        <authorList>
            <person name="Anantharaman K."/>
            <person name="Brown C.T."/>
            <person name="Hug L.A."/>
            <person name="Sharon I."/>
            <person name="Castelle C.J."/>
            <person name="Probst A.J."/>
            <person name="Thomas B.C."/>
            <person name="Singh A."/>
            <person name="Wilkins M.J."/>
            <person name="Karaoz U."/>
            <person name="Brodie E.L."/>
            <person name="Williams K.H."/>
            <person name="Hubbard S.S."/>
            <person name="Banfield J.F."/>
        </authorList>
    </citation>
    <scope>NUCLEOTIDE SEQUENCE [LARGE SCALE GENOMIC DNA]</scope>
</reference>
<evidence type="ECO:0000256" key="1">
    <source>
        <dbReference type="ARBA" id="ARBA00006738"/>
    </source>
</evidence>
<dbReference type="HAMAP" id="MF_00048">
    <property type="entry name" value="UPF0102"/>
    <property type="match status" value="1"/>
</dbReference>
<dbReference type="InterPro" id="IPR003509">
    <property type="entry name" value="UPF0102_YraN-like"/>
</dbReference>
<sequence length="121" mass="13996">MSTKIKGDIGEEFACKYLAENGYKILERNFRIRGGEIDIIALDGITLVYIEVKTRTSYLFGKPEESITLRKLKFLERSAKFWRAKRENLIKLPDLERIDFVGVDLSDSKPQIKLIKNAFPL</sequence>
<dbReference type="Pfam" id="PF02021">
    <property type="entry name" value="UPF0102"/>
    <property type="match status" value="1"/>
</dbReference>
<evidence type="ECO:0000256" key="2">
    <source>
        <dbReference type="HAMAP-Rule" id="MF_00048"/>
    </source>
</evidence>
<dbReference type="PANTHER" id="PTHR34039:SF1">
    <property type="entry name" value="UPF0102 PROTEIN YRAN"/>
    <property type="match status" value="1"/>
</dbReference>
<evidence type="ECO:0000313" key="3">
    <source>
        <dbReference type="EMBL" id="OGD89872.1"/>
    </source>
</evidence>
<dbReference type="InterPro" id="IPR011856">
    <property type="entry name" value="tRNA_endonuc-like_dom_sf"/>
</dbReference>
<comment type="similarity">
    <text evidence="1 2">Belongs to the UPF0102 family.</text>
</comment>